<feature type="compositionally biased region" description="Basic and acidic residues" evidence="1">
    <location>
        <begin position="1"/>
        <end position="11"/>
    </location>
</feature>
<dbReference type="Proteomes" id="UP000323597">
    <property type="component" value="Chromosome A05"/>
</dbReference>
<reference evidence="2 3" key="1">
    <citation type="submission" date="2019-07" db="EMBL/GenBank/DDBJ databases">
        <title>WGS assembly of Gossypium mustelinum.</title>
        <authorList>
            <person name="Chen Z.J."/>
            <person name="Sreedasyam A."/>
            <person name="Ando A."/>
            <person name="Song Q."/>
            <person name="De L."/>
            <person name="Hulse-Kemp A."/>
            <person name="Ding M."/>
            <person name="Ye W."/>
            <person name="Kirkbride R."/>
            <person name="Jenkins J."/>
            <person name="Plott C."/>
            <person name="Lovell J."/>
            <person name="Lin Y.-M."/>
            <person name="Vaughn R."/>
            <person name="Liu B."/>
            <person name="Li W."/>
            <person name="Simpson S."/>
            <person name="Scheffler B."/>
            <person name="Saski C."/>
            <person name="Grover C."/>
            <person name="Hu G."/>
            <person name="Conover J."/>
            <person name="Carlson J."/>
            <person name="Shu S."/>
            <person name="Boston L."/>
            <person name="Williams M."/>
            <person name="Peterson D."/>
            <person name="Mcgee K."/>
            <person name="Jones D."/>
            <person name="Wendel J."/>
            <person name="Stelly D."/>
            <person name="Grimwood J."/>
            <person name="Schmutz J."/>
        </authorList>
    </citation>
    <scope>NUCLEOTIDE SEQUENCE [LARGE SCALE GENOMIC DNA]</scope>
    <source>
        <strain evidence="2">1408120.09</strain>
    </source>
</reference>
<gene>
    <name evidence="2" type="ORF">E1A91_A05G267700v1</name>
</gene>
<sequence>MAQEKQSEAHRTRGCKKRKENKECFWLIT</sequence>
<organism evidence="2 3">
    <name type="scientific">Gossypium mustelinum</name>
    <name type="common">Cotton</name>
    <name type="synonym">Gossypium caicoense</name>
    <dbReference type="NCBI Taxonomy" id="34275"/>
    <lineage>
        <taxon>Eukaryota</taxon>
        <taxon>Viridiplantae</taxon>
        <taxon>Streptophyta</taxon>
        <taxon>Embryophyta</taxon>
        <taxon>Tracheophyta</taxon>
        <taxon>Spermatophyta</taxon>
        <taxon>Magnoliopsida</taxon>
        <taxon>eudicotyledons</taxon>
        <taxon>Gunneridae</taxon>
        <taxon>Pentapetalae</taxon>
        <taxon>rosids</taxon>
        <taxon>malvids</taxon>
        <taxon>Malvales</taxon>
        <taxon>Malvaceae</taxon>
        <taxon>Malvoideae</taxon>
        <taxon>Gossypium</taxon>
    </lineage>
</organism>
<dbReference type="EMBL" id="CM017640">
    <property type="protein sequence ID" value="TYJ35866.1"/>
    <property type="molecule type" value="Genomic_DNA"/>
</dbReference>
<evidence type="ECO:0000313" key="2">
    <source>
        <dbReference type="EMBL" id="TYJ35866.1"/>
    </source>
</evidence>
<keyword evidence="3" id="KW-1185">Reference proteome</keyword>
<name>A0A5D2ZDE7_GOSMU</name>
<evidence type="ECO:0000313" key="3">
    <source>
        <dbReference type="Proteomes" id="UP000323597"/>
    </source>
</evidence>
<protein>
    <submittedName>
        <fullName evidence="2">Uncharacterized protein</fullName>
    </submittedName>
</protein>
<accession>A0A5D2ZDE7</accession>
<feature type="region of interest" description="Disordered" evidence="1">
    <location>
        <begin position="1"/>
        <end position="20"/>
    </location>
</feature>
<proteinExistence type="predicted"/>
<dbReference type="AlphaFoldDB" id="A0A5D2ZDE7"/>
<evidence type="ECO:0000256" key="1">
    <source>
        <dbReference type="SAM" id="MobiDB-lite"/>
    </source>
</evidence>